<organism evidence="10 11">
    <name type="scientific">Paramarasmius palmivorus</name>
    <dbReference type="NCBI Taxonomy" id="297713"/>
    <lineage>
        <taxon>Eukaryota</taxon>
        <taxon>Fungi</taxon>
        <taxon>Dikarya</taxon>
        <taxon>Basidiomycota</taxon>
        <taxon>Agaricomycotina</taxon>
        <taxon>Agaricomycetes</taxon>
        <taxon>Agaricomycetidae</taxon>
        <taxon>Agaricales</taxon>
        <taxon>Marasmiineae</taxon>
        <taxon>Marasmiaceae</taxon>
        <taxon>Paramarasmius</taxon>
    </lineage>
</organism>
<name>A0AAW0E570_9AGAR</name>
<dbReference type="InterPro" id="IPR036134">
    <property type="entry name" value="Crypto/Photolyase_FAD-like_sf"/>
</dbReference>
<dbReference type="PANTHER" id="PTHR11455:SF22">
    <property type="entry name" value="CRYPTOCHROME DASH"/>
    <property type="match status" value="1"/>
</dbReference>
<feature type="site" description="Electron transfer via tryptophanyl radical" evidence="6">
    <location>
        <position position="455"/>
    </location>
</feature>
<dbReference type="AlphaFoldDB" id="A0AAW0E570"/>
<evidence type="ECO:0000256" key="3">
    <source>
        <dbReference type="ARBA" id="ARBA00022827"/>
    </source>
</evidence>
<dbReference type="PROSITE" id="PS51645">
    <property type="entry name" value="PHR_CRY_ALPHA_BETA"/>
    <property type="match status" value="1"/>
</dbReference>
<evidence type="ECO:0000313" key="11">
    <source>
        <dbReference type="Proteomes" id="UP001383192"/>
    </source>
</evidence>
<evidence type="ECO:0000256" key="4">
    <source>
        <dbReference type="ARBA" id="ARBA00022991"/>
    </source>
</evidence>
<keyword evidence="2 5" id="KW-0285">Flavoprotein</keyword>
<proteinExistence type="inferred from homology"/>
<evidence type="ECO:0000256" key="5">
    <source>
        <dbReference type="PIRSR" id="PIRSR602081-1"/>
    </source>
</evidence>
<dbReference type="SUPFAM" id="SSF52425">
    <property type="entry name" value="Cryptochrome/photolyase, N-terminal domain"/>
    <property type="match status" value="1"/>
</dbReference>
<dbReference type="GO" id="GO:0003684">
    <property type="term" value="F:damaged DNA binding"/>
    <property type="evidence" value="ECO:0007669"/>
    <property type="project" value="TreeGrafter"/>
</dbReference>
<keyword evidence="3 5" id="KW-0274">FAD</keyword>
<evidence type="ECO:0000259" key="9">
    <source>
        <dbReference type="PROSITE" id="PS51645"/>
    </source>
</evidence>
<dbReference type="InterPro" id="IPR014729">
    <property type="entry name" value="Rossmann-like_a/b/a_fold"/>
</dbReference>
<dbReference type="GO" id="GO:0003904">
    <property type="term" value="F:deoxyribodipyrimidine photo-lyase activity"/>
    <property type="evidence" value="ECO:0007669"/>
    <property type="project" value="TreeGrafter"/>
</dbReference>
<feature type="compositionally biased region" description="Basic residues" evidence="8">
    <location>
        <begin position="576"/>
        <end position="589"/>
    </location>
</feature>
<comment type="cofactor">
    <cofactor evidence="5 7">
        <name>FAD</name>
        <dbReference type="ChEBI" id="CHEBI:57692"/>
    </cofactor>
    <text evidence="5 7">Binds 1 FAD per subunit.</text>
</comment>
<dbReference type="InterPro" id="IPR002081">
    <property type="entry name" value="Cryptochrome/DNA_photolyase_1"/>
</dbReference>
<dbReference type="PANTHER" id="PTHR11455">
    <property type="entry name" value="CRYPTOCHROME"/>
    <property type="match status" value="1"/>
</dbReference>
<dbReference type="InterPro" id="IPR014133">
    <property type="entry name" value="Cry_DASH"/>
</dbReference>
<dbReference type="Gene3D" id="1.10.579.10">
    <property type="entry name" value="DNA Cyclobutane Dipyrimidine Photolyase, subunit A, domain 3"/>
    <property type="match status" value="1"/>
</dbReference>
<feature type="region of interest" description="Disordered" evidence="8">
    <location>
        <begin position="565"/>
        <end position="595"/>
    </location>
</feature>
<dbReference type="Pfam" id="PF03441">
    <property type="entry name" value="FAD_binding_7"/>
    <property type="match status" value="1"/>
</dbReference>
<accession>A0AAW0E570</accession>
<comment type="function">
    <text evidence="7">May have a photoreceptor function.</text>
</comment>
<keyword evidence="4 7" id="KW-0157">Chromophore</keyword>
<dbReference type="Proteomes" id="UP001383192">
    <property type="component" value="Unassembled WGS sequence"/>
</dbReference>
<dbReference type="PRINTS" id="PR00147">
    <property type="entry name" value="DNAPHOTLYASE"/>
</dbReference>
<feature type="binding site" evidence="5">
    <location>
        <begin position="294"/>
        <end position="298"/>
    </location>
    <ligand>
        <name>FAD</name>
        <dbReference type="ChEBI" id="CHEBI:57692"/>
    </ligand>
</feature>
<dbReference type="SUPFAM" id="SSF48173">
    <property type="entry name" value="Cryptochrome/photolyase FAD-binding domain"/>
    <property type="match status" value="1"/>
</dbReference>
<comment type="cofactor">
    <cofactor evidence="7">
        <name>(6R)-5,10-methylene-5,6,7,8-tetrahydrofolate</name>
        <dbReference type="ChEBI" id="CHEBI:15636"/>
    </cofactor>
    <text evidence="7">Binds 1 5,10-methenyltetrahydrofolate (MTHF) per subunit.</text>
</comment>
<comment type="similarity">
    <text evidence="1 7">Belongs to the DNA photolyase class-1 family.</text>
</comment>
<dbReference type="NCBIfam" id="TIGR02765">
    <property type="entry name" value="crypto_DASH"/>
    <property type="match status" value="1"/>
</dbReference>
<dbReference type="InterPro" id="IPR036155">
    <property type="entry name" value="Crypto/Photolyase_N_sf"/>
</dbReference>
<dbReference type="Gene3D" id="3.40.50.620">
    <property type="entry name" value="HUPs"/>
    <property type="match status" value="1"/>
</dbReference>
<comment type="caution">
    <text evidence="10">The sequence shown here is derived from an EMBL/GenBank/DDBJ whole genome shotgun (WGS) entry which is preliminary data.</text>
</comment>
<dbReference type="GO" id="GO:0071949">
    <property type="term" value="F:FAD binding"/>
    <property type="evidence" value="ECO:0007669"/>
    <property type="project" value="TreeGrafter"/>
</dbReference>
<feature type="site" description="Electron transfer via tryptophanyl radical" evidence="6">
    <location>
        <position position="478"/>
    </location>
</feature>
<keyword evidence="11" id="KW-1185">Reference proteome</keyword>
<feature type="domain" description="Photolyase/cryptochrome alpha/beta" evidence="9">
    <location>
        <begin position="1"/>
        <end position="163"/>
    </location>
</feature>
<feature type="binding site" evidence="5">
    <location>
        <position position="281"/>
    </location>
    <ligand>
        <name>FAD</name>
        <dbReference type="ChEBI" id="CHEBI:57692"/>
    </ligand>
</feature>
<dbReference type="InterPro" id="IPR006050">
    <property type="entry name" value="DNA_photolyase_N"/>
</dbReference>
<dbReference type="Pfam" id="PF00875">
    <property type="entry name" value="DNA_photolyase"/>
    <property type="match status" value="1"/>
</dbReference>
<evidence type="ECO:0000256" key="2">
    <source>
        <dbReference type="ARBA" id="ARBA00022630"/>
    </source>
</evidence>
<evidence type="ECO:0000256" key="8">
    <source>
        <dbReference type="SAM" id="MobiDB-lite"/>
    </source>
</evidence>
<reference evidence="10 11" key="1">
    <citation type="submission" date="2024-01" db="EMBL/GenBank/DDBJ databases">
        <title>A draft genome for a cacao thread blight-causing isolate of Paramarasmius palmivorus.</title>
        <authorList>
            <person name="Baruah I.K."/>
            <person name="Bukari Y."/>
            <person name="Amoako-Attah I."/>
            <person name="Meinhardt L.W."/>
            <person name="Bailey B.A."/>
            <person name="Cohen S.P."/>
        </authorList>
    </citation>
    <scope>NUCLEOTIDE SEQUENCE [LARGE SCALE GENOMIC DNA]</scope>
    <source>
        <strain evidence="10 11">GH-12</strain>
    </source>
</reference>
<dbReference type="Gene3D" id="1.25.40.80">
    <property type="match status" value="1"/>
</dbReference>
<dbReference type="EMBL" id="JAYKXP010000005">
    <property type="protein sequence ID" value="KAK7058531.1"/>
    <property type="molecule type" value="Genomic_DNA"/>
</dbReference>
<gene>
    <name evidence="10" type="ORF">VNI00_002167</name>
</gene>
<evidence type="ECO:0000256" key="1">
    <source>
        <dbReference type="ARBA" id="ARBA00005862"/>
    </source>
</evidence>
<dbReference type="InterPro" id="IPR005101">
    <property type="entry name" value="Cryptochr/Photolyase_FAD-bd"/>
</dbReference>
<sequence>MYLIYLLRRDLRVSDNPILHALKSQKNSRYTHLLPLYILSPNQIEVSGFLSNDEKSPFPEARSRLGGFWRCGPHRAKFLAESLWDLKTSLNKLSSDLAIRVGPMEDVVKQLLEVDGLKGKIGGVWIAKEWGSEEIEEERRTERVVKELGGGNIEWKVWNSEQMLIHDDDLPFKPSQTHDVFTTFRKTVEPLRDNVRQPVAPITSLLPLPESIPAQTPPFSIPSEQSELVHALQKPVLDMDLPHPITQPSSNARTAHPFIGGETNAHERVVHLLVSGSMSSYKDTRNGLLGEDFSTKLSAYLALGCITARQINAYVLAFEEGKPLPYPTGDVIEEKLAKANGYAKGENKGTAAVRFELLWRDYMQLCLRKYGTSIFSIKGFRGRLEANGSEKSRRYSWSSLSSPSTRKKFSRFLCGETGVGLVDASMRELALTGYTSNRARQNCASFLATWLGIDWRLGAEWYESVLVDYDVASNWGNWAYVAGVGNDPRASDGEPRKFNPVKQAFDYDSKGEYVRTWIGEFNGLDLKEEYLFQAWKALEGGQSDAAKKLQGIVWVKDPLVRIHYQAKRRGQDDKKGKSKRRGPGPKSKPKQNSQP</sequence>
<evidence type="ECO:0000256" key="7">
    <source>
        <dbReference type="RuleBase" id="RU367151"/>
    </source>
</evidence>
<feature type="binding site" evidence="5">
    <location>
        <begin position="468"/>
        <end position="470"/>
    </location>
    <ligand>
        <name>FAD</name>
        <dbReference type="ChEBI" id="CHEBI:57692"/>
    </ligand>
</feature>
<evidence type="ECO:0000256" key="6">
    <source>
        <dbReference type="PIRSR" id="PIRSR602081-2"/>
    </source>
</evidence>
<feature type="site" description="Electron transfer via tryptophanyl radical" evidence="6">
    <location>
        <position position="397"/>
    </location>
</feature>
<evidence type="ECO:0000313" key="10">
    <source>
        <dbReference type="EMBL" id="KAK7058531.1"/>
    </source>
</evidence>
<protein>
    <recommendedName>
        <fullName evidence="7">Cryptochrome DASH</fullName>
    </recommendedName>
</protein>
<dbReference type="GO" id="GO:0000719">
    <property type="term" value="P:photoreactive repair"/>
    <property type="evidence" value="ECO:0007669"/>
    <property type="project" value="TreeGrafter"/>
</dbReference>